<evidence type="ECO:0000256" key="1">
    <source>
        <dbReference type="ARBA" id="ARBA00023015"/>
    </source>
</evidence>
<name>A0AAW9FLP7_9HYPH</name>
<dbReference type="SUPFAM" id="SSF46785">
    <property type="entry name" value="Winged helix' DNA-binding domain"/>
    <property type="match status" value="1"/>
</dbReference>
<evidence type="ECO:0000256" key="2">
    <source>
        <dbReference type="ARBA" id="ARBA00023125"/>
    </source>
</evidence>
<proteinExistence type="predicted"/>
<dbReference type="EMBL" id="JAVRAF010000007">
    <property type="protein sequence ID" value="MDX8304438.1"/>
    <property type="molecule type" value="Genomic_DNA"/>
</dbReference>
<dbReference type="GO" id="GO:0003677">
    <property type="term" value="F:DNA binding"/>
    <property type="evidence" value="ECO:0007669"/>
    <property type="project" value="UniProtKB-KW"/>
</dbReference>
<feature type="domain" description="HTH gntR-type" evidence="4">
    <location>
        <begin position="5"/>
        <end position="72"/>
    </location>
</feature>
<evidence type="ECO:0000256" key="3">
    <source>
        <dbReference type="ARBA" id="ARBA00023163"/>
    </source>
</evidence>
<dbReference type="SUPFAM" id="SSF48008">
    <property type="entry name" value="GntR ligand-binding domain-like"/>
    <property type="match status" value="1"/>
</dbReference>
<keyword evidence="2" id="KW-0238">DNA-binding</keyword>
<keyword evidence="1" id="KW-0805">Transcription regulation</keyword>
<dbReference type="PROSITE" id="PS50949">
    <property type="entry name" value="HTH_GNTR"/>
    <property type="match status" value="1"/>
</dbReference>
<dbReference type="PANTHER" id="PTHR43537">
    <property type="entry name" value="TRANSCRIPTIONAL REGULATOR, GNTR FAMILY"/>
    <property type="match status" value="1"/>
</dbReference>
<comment type="caution">
    <text evidence="5">The sequence shown here is derived from an EMBL/GenBank/DDBJ whole genome shotgun (WGS) entry which is preliminary data.</text>
</comment>
<organism evidence="5">
    <name type="scientific">Agrobacterium rosae</name>
    <dbReference type="NCBI Taxonomy" id="1972867"/>
    <lineage>
        <taxon>Bacteria</taxon>
        <taxon>Pseudomonadati</taxon>
        <taxon>Pseudomonadota</taxon>
        <taxon>Alphaproteobacteria</taxon>
        <taxon>Hyphomicrobiales</taxon>
        <taxon>Rhizobiaceae</taxon>
        <taxon>Rhizobium/Agrobacterium group</taxon>
        <taxon>Agrobacterium</taxon>
    </lineage>
</organism>
<evidence type="ECO:0000313" key="5">
    <source>
        <dbReference type="EMBL" id="MDX8304438.1"/>
    </source>
</evidence>
<dbReference type="InterPro" id="IPR011711">
    <property type="entry name" value="GntR_C"/>
</dbReference>
<dbReference type="Pfam" id="PF00392">
    <property type="entry name" value="GntR"/>
    <property type="match status" value="1"/>
</dbReference>
<accession>A0AAW9FLP7</accession>
<dbReference type="AlphaFoldDB" id="A0AAW9FLP7"/>
<dbReference type="Pfam" id="PF07729">
    <property type="entry name" value="FCD"/>
    <property type="match status" value="1"/>
</dbReference>
<sequence>MTSRTSTADLIYERLEAMIADERFRDGERLDEVSLAKEFGVSRTPLRQALQLLTNSGLAVFHPNRGTFVRTPDFVRLVEMFEVMAELEAWCAKLAAQRITAAQIMLLRNAALRCERAISIKDFRQYYKVNETFHGIIYDAAGNGFLAEETRSMQRRLRPFRQAQLTAADRLKSSMKEHREILNALEAHDPAQAEAIMRDHIRIQSMTYRQLRELHDELADKSISITK</sequence>
<dbReference type="SMART" id="SM00895">
    <property type="entry name" value="FCD"/>
    <property type="match status" value="1"/>
</dbReference>
<dbReference type="InterPro" id="IPR008920">
    <property type="entry name" value="TF_FadR/GntR_C"/>
</dbReference>
<dbReference type="InterPro" id="IPR000524">
    <property type="entry name" value="Tscrpt_reg_HTH_GntR"/>
</dbReference>
<evidence type="ECO:0000259" key="4">
    <source>
        <dbReference type="PROSITE" id="PS50949"/>
    </source>
</evidence>
<dbReference type="RefSeq" id="WP_320203175.1">
    <property type="nucleotide sequence ID" value="NZ_CP192782.1"/>
</dbReference>
<dbReference type="Gene3D" id="1.20.120.530">
    <property type="entry name" value="GntR ligand-binding domain-like"/>
    <property type="match status" value="1"/>
</dbReference>
<dbReference type="InterPro" id="IPR036390">
    <property type="entry name" value="WH_DNA-bd_sf"/>
</dbReference>
<dbReference type="InterPro" id="IPR036388">
    <property type="entry name" value="WH-like_DNA-bd_sf"/>
</dbReference>
<dbReference type="GO" id="GO:0003700">
    <property type="term" value="F:DNA-binding transcription factor activity"/>
    <property type="evidence" value="ECO:0007669"/>
    <property type="project" value="InterPro"/>
</dbReference>
<dbReference type="Gene3D" id="1.10.10.10">
    <property type="entry name" value="Winged helix-like DNA-binding domain superfamily/Winged helix DNA-binding domain"/>
    <property type="match status" value="1"/>
</dbReference>
<gene>
    <name evidence="5" type="ORF">RMR22_19440</name>
</gene>
<dbReference type="CDD" id="cd07377">
    <property type="entry name" value="WHTH_GntR"/>
    <property type="match status" value="1"/>
</dbReference>
<keyword evidence="3" id="KW-0804">Transcription</keyword>
<reference evidence="5" key="1">
    <citation type="journal article" date="2023" name="Phytobiomes J">
        <title>Deciphering the key players within the bacterial microbiota associated with aerial crown gall tumors on rhododendron: Insights into the gallobiome.</title>
        <authorList>
            <person name="Kuzmanovic N."/>
            <person name="Nesme J."/>
            <person name="Wolf J."/>
            <person name="Neumann-Schaal M."/>
            <person name="Petersen J."/>
            <person name="Fernandez-Gnecco G."/>
            <person name="Sproeer C."/>
            <person name="Bunk B."/>
            <person name="Overmann J."/>
            <person name="Sorensen S.J."/>
            <person name="Idczak E."/>
            <person name="Smalla K."/>
        </authorList>
    </citation>
    <scope>NUCLEOTIDE SEQUENCE</scope>
    <source>
        <strain evidence="5">Rho-11.1</strain>
    </source>
</reference>
<dbReference type="SMART" id="SM00345">
    <property type="entry name" value="HTH_GNTR"/>
    <property type="match status" value="1"/>
</dbReference>
<dbReference type="PANTHER" id="PTHR43537:SF49">
    <property type="entry name" value="TRANSCRIPTIONAL REGULATORY PROTEIN"/>
    <property type="match status" value="1"/>
</dbReference>
<protein>
    <submittedName>
        <fullName evidence="5">GntR family transcriptional regulator</fullName>
    </submittedName>
</protein>